<dbReference type="Gene3D" id="3.40.50.10660">
    <property type="entry name" value="PrpR receptor domain-like"/>
    <property type="match status" value="1"/>
</dbReference>
<dbReference type="InterPro" id="IPR058031">
    <property type="entry name" value="AAA_lid_NorR"/>
</dbReference>
<evidence type="ECO:0000256" key="1">
    <source>
        <dbReference type="ARBA" id="ARBA00022741"/>
    </source>
</evidence>
<dbReference type="Gene3D" id="1.10.8.60">
    <property type="match status" value="1"/>
</dbReference>
<organism evidence="6 7">
    <name type="scientific">Lederbergia ruris</name>
    <dbReference type="NCBI Taxonomy" id="217495"/>
    <lineage>
        <taxon>Bacteria</taxon>
        <taxon>Bacillati</taxon>
        <taxon>Bacillota</taxon>
        <taxon>Bacilli</taxon>
        <taxon>Bacillales</taxon>
        <taxon>Bacillaceae</taxon>
        <taxon>Lederbergia</taxon>
    </lineage>
</organism>
<keyword evidence="1" id="KW-0547">Nucleotide-binding</keyword>
<dbReference type="Pfam" id="PF25601">
    <property type="entry name" value="AAA_lid_14"/>
    <property type="match status" value="1"/>
</dbReference>
<evidence type="ECO:0000256" key="4">
    <source>
        <dbReference type="ARBA" id="ARBA00023163"/>
    </source>
</evidence>
<evidence type="ECO:0000313" key="7">
    <source>
        <dbReference type="Proteomes" id="UP000679950"/>
    </source>
</evidence>
<reference evidence="6 7" key="1">
    <citation type="submission" date="2021-03" db="EMBL/GenBank/DDBJ databases">
        <title>Antimicrobial resistance genes in bacteria isolated from Japanese honey, and their potential for conferring macrolide and lincosamide resistance in the American foulbrood pathogen Paenibacillus larvae.</title>
        <authorList>
            <person name="Okamoto M."/>
            <person name="Kumagai M."/>
            <person name="Kanamori H."/>
            <person name="Takamatsu D."/>
        </authorList>
    </citation>
    <scope>NUCLEOTIDE SEQUENCE [LARGE SCALE GENOMIC DNA]</scope>
    <source>
        <strain evidence="6 7">J8TS2</strain>
    </source>
</reference>
<gene>
    <name evidence="6" type="ORF">J8TS2_33040</name>
</gene>
<dbReference type="InterPro" id="IPR010524">
    <property type="entry name" value="Sig_transdc_resp-reg_PrpR_N"/>
</dbReference>
<keyword evidence="3" id="KW-0805">Transcription regulation</keyword>
<dbReference type="PROSITE" id="PS50045">
    <property type="entry name" value="SIGMA54_INTERACT_4"/>
    <property type="match status" value="1"/>
</dbReference>
<dbReference type="InterPro" id="IPR027417">
    <property type="entry name" value="P-loop_NTPase"/>
</dbReference>
<dbReference type="SUPFAM" id="SSF159800">
    <property type="entry name" value="PrpR receptor domain-like"/>
    <property type="match status" value="1"/>
</dbReference>
<dbReference type="PANTHER" id="PTHR32071">
    <property type="entry name" value="TRANSCRIPTIONAL REGULATORY PROTEIN"/>
    <property type="match status" value="1"/>
</dbReference>
<dbReference type="PRINTS" id="PR01590">
    <property type="entry name" value="HTHFIS"/>
</dbReference>
<dbReference type="InterPro" id="IPR002078">
    <property type="entry name" value="Sigma_54_int"/>
</dbReference>
<feature type="domain" description="Sigma-54 factor interaction" evidence="5">
    <location>
        <begin position="305"/>
        <end position="510"/>
    </location>
</feature>
<dbReference type="Pfam" id="PF02954">
    <property type="entry name" value="HTH_8"/>
    <property type="match status" value="1"/>
</dbReference>
<dbReference type="Gene3D" id="1.10.10.60">
    <property type="entry name" value="Homeodomain-like"/>
    <property type="match status" value="1"/>
</dbReference>
<evidence type="ECO:0000259" key="5">
    <source>
        <dbReference type="PROSITE" id="PS50045"/>
    </source>
</evidence>
<keyword evidence="4" id="KW-0804">Transcription</keyword>
<evidence type="ECO:0000313" key="6">
    <source>
        <dbReference type="EMBL" id="GIN58985.1"/>
    </source>
</evidence>
<dbReference type="InterPro" id="IPR002197">
    <property type="entry name" value="HTH_Fis"/>
</dbReference>
<evidence type="ECO:0000256" key="3">
    <source>
        <dbReference type="ARBA" id="ARBA00023015"/>
    </source>
</evidence>
<sequence length="592" mass="67315">MTKKIKLLGIAPYEELNNSMTIVGEQFEEIDIEIYTADLEEGKQLVSQLSLGNYDAIISRGGTAKLIDQSVSIPVIDVSISVYDILGAIKLANNYAGNFAIVGYPSITETAHLICDILQYNIKIITLDHSLSPEAALNQLKEENYEMVLCDAVTHKIALNKSINAILITSGFESIKHAYQQAISLVHDLKNIKQKNELLTASFNAQSQKMIILDEQLTTIFSNIDPKLEKSISHFLTMKGNLNGEQKFYHTYNTQVYHLKTKQLHLDQNYFLCEVKNSTPPLINNSFGVKYLNKTEIEEIINKKLLFTSFIQESSKNQIEKLVSYYNAMMIFGESGTAKTSLAYTAYLKQKNHTNNLIVINSKLINERTWKYLVNSSNGPLVEMGNTLLFKDIEQASIQDVEKLLTIINDIKLLQKNNVLFTYSTKGADEDKQIFNQIMTQLDCSSIYSPSIKERKNELSSIITLLLNKINIECNKEVMGFNPKALTELLHFDWPGNFDQLERTIKKLVLNSTSYYISEYQVIEILKQERVETPLSNVKANLMQHLNEDKTLFDYTKEIVTAVLEQNNGNQTKTANQLGISRTTLWRYLKSD</sequence>
<dbReference type="Proteomes" id="UP000679950">
    <property type="component" value="Unassembled WGS sequence"/>
</dbReference>
<dbReference type="Gene3D" id="3.40.50.300">
    <property type="entry name" value="P-loop containing nucleotide triphosphate hydrolases"/>
    <property type="match status" value="1"/>
</dbReference>
<dbReference type="SUPFAM" id="SSF46689">
    <property type="entry name" value="Homeodomain-like"/>
    <property type="match status" value="1"/>
</dbReference>
<evidence type="ECO:0000256" key="2">
    <source>
        <dbReference type="ARBA" id="ARBA00022840"/>
    </source>
</evidence>
<accession>A0ABQ4KM32</accession>
<dbReference type="EMBL" id="BORB01000033">
    <property type="protein sequence ID" value="GIN58985.1"/>
    <property type="molecule type" value="Genomic_DNA"/>
</dbReference>
<dbReference type="InterPro" id="IPR009057">
    <property type="entry name" value="Homeodomain-like_sf"/>
</dbReference>
<name>A0ABQ4KM32_9BACI</name>
<proteinExistence type="predicted"/>
<comment type="caution">
    <text evidence="6">The sequence shown here is derived from an EMBL/GenBank/DDBJ whole genome shotgun (WGS) entry which is preliminary data.</text>
</comment>
<dbReference type="Gene3D" id="3.40.50.2300">
    <property type="match status" value="1"/>
</dbReference>
<dbReference type="RefSeq" id="WP_212966986.1">
    <property type="nucleotide sequence ID" value="NZ_BORB01000033.1"/>
</dbReference>
<dbReference type="Pfam" id="PF06506">
    <property type="entry name" value="PrpR_N"/>
    <property type="match status" value="1"/>
</dbReference>
<dbReference type="SUPFAM" id="SSF52540">
    <property type="entry name" value="P-loop containing nucleoside triphosphate hydrolases"/>
    <property type="match status" value="1"/>
</dbReference>
<protein>
    <submittedName>
        <fullName evidence="6">Fis family transcriptional regulator</fullName>
    </submittedName>
</protein>
<keyword evidence="7" id="KW-1185">Reference proteome</keyword>
<keyword evidence="2" id="KW-0067">ATP-binding</keyword>